<dbReference type="EMBL" id="NIXT01000995">
    <property type="protein sequence ID" value="OXE31767.1"/>
    <property type="molecule type" value="Genomic_DNA"/>
</dbReference>
<evidence type="ECO:0000313" key="4">
    <source>
        <dbReference type="Proteomes" id="UP000321504"/>
    </source>
</evidence>
<dbReference type="Proteomes" id="UP000321504">
    <property type="component" value="Unassembled WGS sequence"/>
</dbReference>
<reference evidence="1 3" key="1">
    <citation type="journal article" date="2017" name="Appl. Environ. Microbiol.">
        <title>Parallel evolution of two clades of a major Atlantic endemic Vibrio parahaemolyticus pathogen lineage by independent acquisition of related pathogenicity islands.</title>
        <authorList>
            <person name="Xu F."/>
            <person name="Gonzalez-Escalona N."/>
            <person name="Drees K.P."/>
            <person name="Sebra R.P."/>
            <person name="Cooper V.S."/>
            <person name="Jones S.H."/>
            <person name="Whistler C.A."/>
        </authorList>
    </citation>
    <scope>NUCLEOTIDE SEQUENCE [LARGE SCALE GENOMIC DNA]</scope>
    <source>
        <strain evidence="1 3">MAVP-3</strain>
    </source>
</reference>
<reference evidence="2 4" key="2">
    <citation type="submission" date="2019-08" db="EMBL/GenBank/DDBJ databases">
        <title>Emerging of two pre-pandemic pathogenic O4:KUT lineages of Vibrio parahaemolyticus in coastal eastern China.</title>
        <authorList>
            <person name="Yu H."/>
        </authorList>
    </citation>
    <scope>NUCLEOTIDE SEQUENCE [LARGE SCALE GENOMIC DNA]</scope>
    <source>
        <strain evidence="2 4">HZ17-383</strain>
    </source>
</reference>
<sequence>MMSSNNNLQLQDVLYDFSMEPEIDKHTLSRYVEQYPQFINELTELSHELTRADIDDGVQLTDADEKLIEKAWQTHLQITQNLVSDPFENISVKELRGISSSLEVPRSVVSAFRDRKVLVESVPVSFITRFAGALNQTMEDFLIYLNGTGGGTAVRSYKSSVKPKQAERVTFEELLEQSGVDMAIRKKLLSED</sequence>
<accession>A0A0L8V104</accession>
<dbReference type="Proteomes" id="UP000214596">
    <property type="component" value="Unassembled WGS sequence"/>
</dbReference>
<dbReference type="GeneID" id="1188587"/>
<organism evidence="1 3">
    <name type="scientific">Vibrio parahaemolyticus</name>
    <dbReference type="NCBI Taxonomy" id="670"/>
    <lineage>
        <taxon>Bacteria</taxon>
        <taxon>Pseudomonadati</taxon>
        <taxon>Pseudomonadota</taxon>
        <taxon>Gammaproteobacteria</taxon>
        <taxon>Vibrionales</taxon>
        <taxon>Vibrionaceae</taxon>
        <taxon>Vibrio</taxon>
    </lineage>
</organism>
<comment type="caution">
    <text evidence="1">The sequence shown here is derived from an EMBL/GenBank/DDBJ whole genome shotgun (WGS) entry which is preliminary data.</text>
</comment>
<protein>
    <submittedName>
        <fullName evidence="1">Uncharacterized protein</fullName>
    </submittedName>
</protein>
<evidence type="ECO:0000313" key="2">
    <source>
        <dbReference type="EMBL" id="TXN16655.1"/>
    </source>
</evidence>
<name>A0A0L8V104_VIBPH</name>
<dbReference type="OMA" id="YPEHANA"/>
<evidence type="ECO:0000313" key="1">
    <source>
        <dbReference type="EMBL" id="OXE31767.1"/>
    </source>
</evidence>
<dbReference type="AlphaFoldDB" id="A0A0L8V104"/>
<proteinExistence type="predicted"/>
<evidence type="ECO:0000313" key="3">
    <source>
        <dbReference type="Proteomes" id="UP000214596"/>
    </source>
</evidence>
<gene>
    <name evidence="1" type="ORF">CA163_16165</name>
    <name evidence="2" type="ORF">FVP01_11900</name>
</gene>
<dbReference type="EMBL" id="VRMQ01000002">
    <property type="protein sequence ID" value="TXN16655.1"/>
    <property type="molecule type" value="Genomic_DNA"/>
</dbReference>
<dbReference type="RefSeq" id="WP_005459835.1">
    <property type="nucleotide sequence ID" value="NZ_CAMFHI010000005.1"/>
</dbReference>
<dbReference type="OrthoDB" id="7596455at2"/>